<dbReference type="InterPro" id="IPR001375">
    <property type="entry name" value="Peptidase_S9_cat"/>
</dbReference>
<name>A0A1F5ZHM4_9BACT</name>
<protein>
    <submittedName>
        <fullName evidence="3">Peptidase</fullName>
    </submittedName>
</protein>
<accession>A0A1F5ZHM4</accession>
<dbReference type="InterPro" id="IPR050261">
    <property type="entry name" value="FrsA_esterase"/>
</dbReference>
<dbReference type="GO" id="GO:0052689">
    <property type="term" value="F:carboxylic ester hydrolase activity"/>
    <property type="evidence" value="ECO:0007669"/>
    <property type="project" value="UniProtKB-ARBA"/>
</dbReference>
<dbReference type="SUPFAM" id="SSF53474">
    <property type="entry name" value="alpha/beta-Hydrolases"/>
    <property type="match status" value="1"/>
</dbReference>
<dbReference type="GO" id="GO:0006508">
    <property type="term" value="P:proteolysis"/>
    <property type="evidence" value="ECO:0007669"/>
    <property type="project" value="InterPro"/>
</dbReference>
<gene>
    <name evidence="3" type="ORF">A2Z00_04950</name>
</gene>
<evidence type="ECO:0000259" key="2">
    <source>
        <dbReference type="Pfam" id="PF00326"/>
    </source>
</evidence>
<dbReference type="Proteomes" id="UP000177268">
    <property type="component" value="Unassembled WGS sequence"/>
</dbReference>
<comment type="caution">
    <text evidence="3">The sequence shown here is derived from an EMBL/GenBank/DDBJ whole genome shotgun (WGS) entry which is preliminary data.</text>
</comment>
<sequence>MSIAVMKKKSYPGSNLIIEQTLSPGSNYQQYIASYLSDGLKIYGLLTVPTGENPPAGGWPVIIFNHGYIPPEQYRTTERYVAYVDAFARAGYIVFKPDYRGNGSSEGQPEGAYYSPAYATDVLNALATLKRYKDANPEKIGMWGHSLGGNITLRDIVVDTTDIKAAVIWGGVVGSYDDLMNNWQRRVRYQPPPKELALRNNYRQRLVDTYGTPTTNPQFWNSIDPTNYLSGITTPIQLHTGANDEEVPVAFSVSLKEKLEKLGKAVEYYTYPGGDHNISSPNFESAMQRSIVFFNKYLKS</sequence>
<feature type="domain" description="Peptidase S9 prolyl oligopeptidase catalytic" evidence="2">
    <location>
        <begin position="86"/>
        <end position="299"/>
    </location>
</feature>
<dbReference type="Pfam" id="PF00326">
    <property type="entry name" value="Peptidase_S9"/>
    <property type="match status" value="1"/>
</dbReference>
<dbReference type="PANTHER" id="PTHR22946:SF9">
    <property type="entry name" value="POLYKETIDE TRANSFERASE AF380"/>
    <property type="match status" value="1"/>
</dbReference>
<dbReference type="STRING" id="1798370.A2Z00_04950"/>
<dbReference type="Gene3D" id="3.40.50.1820">
    <property type="entry name" value="alpha/beta hydrolase"/>
    <property type="match status" value="1"/>
</dbReference>
<evidence type="ECO:0000313" key="4">
    <source>
        <dbReference type="Proteomes" id="UP000177268"/>
    </source>
</evidence>
<reference evidence="3 4" key="1">
    <citation type="journal article" date="2016" name="Nat. Commun.">
        <title>Thousands of microbial genomes shed light on interconnected biogeochemical processes in an aquifer system.</title>
        <authorList>
            <person name="Anantharaman K."/>
            <person name="Brown C.T."/>
            <person name="Hug L.A."/>
            <person name="Sharon I."/>
            <person name="Castelle C.J."/>
            <person name="Probst A.J."/>
            <person name="Thomas B.C."/>
            <person name="Singh A."/>
            <person name="Wilkins M.J."/>
            <person name="Karaoz U."/>
            <person name="Brodie E.L."/>
            <person name="Williams K.H."/>
            <person name="Hubbard S.S."/>
            <person name="Banfield J.F."/>
        </authorList>
    </citation>
    <scope>NUCLEOTIDE SEQUENCE [LARGE SCALE GENOMIC DNA]</scope>
</reference>
<organism evidence="3 4">
    <name type="scientific">Candidatus Gottesmanbacteria bacterium RBG_13_45_10</name>
    <dbReference type="NCBI Taxonomy" id="1798370"/>
    <lineage>
        <taxon>Bacteria</taxon>
        <taxon>Candidatus Gottesmaniibacteriota</taxon>
    </lineage>
</organism>
<dbReference type="EMBL" id="MFIZ01000024">
    <property type="protein sequence ID" value="OGG11607.1"/>
    <property type="molecule type" value="Genomic_DNA"/>
</dbReference>
<evidence type="ECO:0000313" key="3">
    <source>
        <dbReference type="EMBL" id="OGG11607.1"/>
    </source>
</evidence>
<dbReference type="AlphaFoldDB" id="A0A1F5ZHM4"/>
<dbReference type="InterPro" id="IPR029058">
    <property type="entry name" value="AB_hydrolase_fold"/>
</dbReference>
<dbReference type="PANTHER" id="PTHR22946">
    <property type="entry name" value="DIENELACTONE HYDROLASE DOMAIN-CONTAINING PROTEIN-RELATED"/>
    <property type="match status" value="1"/>
</dbReference>
<evidence type="ECO:0000256" key="1">
    <source>
        <dbReference type="ARBA" id="ARBA00022801"/>
    </source>
</evidence>
<proteinExistence type="predicted"/>
<dbReference type="GO" id="GO:0008236">
    <property type="term" value="F:serine-type peptidase activity"/>
    <property type="evidence" value="ECO:0007669"/>
    <property type="project" value="InterPro"/>
</dbReference>
<keyword evidence="1" id="KW-0378">Hydrolase</keyword>